<dbReference type="FunFam" id="3.40.50.960:FF:000001">
    <property type="entry name" value="6,7-dimethyl-8-ribityllumazine synthase"/>
    <property type="match status" value="1"/>
</dbReference>
<dbReference type="SUPFAM" id="SSF52121">
    <property type="entry name" value="Lumazine synthase"/>
    <property type="match status" value="1"/>
</dbReference>
<protein>
    <recommendedName>
        <fullName evidence="7 8">6,7-dimethyl-8-ribityllumazine synthase</fullName>
        <shortName evidence="8">DMRL synthase</shortName>
        <shortName evidence="8">LS</shortName>
        <shortName evidence="8">Lumazine synthase</shortName>
        <ecNumber evidence="3 8">2.5.1.78</ecNumber>
    </recommendedName>
</protein>
<dbReference type="PANTHER" id="PTHR21058">
    <property type="entry name" value="6,7-DIMETHYL-8-RIBITYLLUMAZINE SYNTHASE DMRL SYNTHASE LUMAZINE SYNTHASE"/>
    <property type="match status" value="1"/>
</dbReference>
<gene>
    <name evidence="8" type="primary">ribH</name>
    <name evidence="9" type="ORF">CSQ87_00475</name>
</gene>
<dbReference type="Proteomes" id="UP000231451">
    <property type="component" value="Unassembled WGS sequence"/>
</dbReference>
<dbReference type="NCBIfam" id="NF000812">
    <property type="entry name" value="PRK00061.1-4"/>
    <property type="match status" value="1"/>
</dbReference>
<comment type="catalytic activity">
    <reaction evidence="6 8">
        <text>(2S)-2-hydroxy-3-oxobutyl phosphate + 5-amino-6-(D-ribitylamino)uracil = 6,7-dimethyl-8-(1-D-ribityl)lumazine + phosphate + 2 H2O + H(+)</text>
        <dbReference type="Rhea" id="RHEA:26152"/>
        <dbReference type="ChEBI" id="CHEBI:15377"/>
        <dbReference type="ChEBI" id="CHEBI:15378"/>
        <dbReference type="ChEBI" id="CHEBI:15934"/>
        <dbReference type="ChEBI" id="CHEBI:43474"/>
        <dbReference type="ChEBI" id="CHEBI:58201"/>
        <dbReference type="ChEBI" id="CHEBI:58830"/>
        <dbReference type="EC" id="2.5.1.78"/>
    </reaction>
</comment>
<dbReference type="AlphaFoldDB" id="A0A2M9HGY7"/>
<dbReference type="OrthoDB" id="9809709at2"/>
<evidence type="ECO:0000256" key="3">
    <source>
        <dbReference type="ARBA" id="ARBA00012664"/>
    </source>
</evidence>
<dbReference type="PANTHER" id="PTHR21058:SF0">
    <property type="entry name" value="6,7-DIMETHYL-8-RIBITYLLUMAZINE SYNTHASE"/>
    <property type="match status" value="1"/>
</dbReference>
<reference evidence="9 10" key="1">
    <citation type="submission" date="2017-10" db="EMBL/GenBank/DDBJ databases">
        <title>Draft genome sequences of strains TRE 1, TRE 9, TRE H and TRI 7, isolated from tamarins, belonging to four potential novel Bifidobacterium species.</title>
        <authorList>
            <person name="Mattarelli P."/>
            <person name="Modesto M."/>
            <person name="Puglisi E."/>
            <person name="Morelli L."/>
            <person name="Spezio C."/>
            <person name="Bonetti A."/>
            <person name="Sandri C."/>
        </authorList>
    </citation>
    <scope>NUCLEOTIDE SEQUENCE [LARGE SCALE GENOMIC DNA]</scope>
    <source>
        <strain evidence="10">TRI7</strain>
    </source>
</reference>
<proteinExistence type="inferred from homology"/>
<comment type="function">
    <text evidence="8">Catalyzes the formation of 6,7-dimethyl-8-ribityllumazine by condensation of 5-amino-6-(D-ribitylamino)uracil with 3,4-dihydroxy-2-butanone 4-phosphate. This is the penultimate step in the biosynthesis of riboflavin.</text>
</comment>
<dbReference type="UniPathway" id="UPA00275">
    <property type="reaction ID" value="UER00404"/>
</dbReference>
<dbReference type="InterPro" id="IPR002180">
    <property type="entry name" value="LS/RS"/>
</dbReference>
<dbReference type="InterPro" id="IPR036467">
    <property type="entry name" value="LS/RS_sf"/>
</dbReference>
<dbReference type="GO" id="GO:0009349">
    <property type="term" value="C:riboflavin synthase complex"/>
    <property type="evidence" value="ECO:0007669"/>
    <property type="project" value="UniProtKB-UniRule"/>
</dbReference>
<dbReference type="GO" id="GO:0005829">
    <property type="term" value="C:cytosol"/>
    <property type="evidence" value="ECO:0007669"/>
    <property type="project" value="TreeGrafter"/>
</dbReference>
<feature type="binding site" evidence="8">
    <location>
        <begin position="93"/>
        <end position="94"/>
    </location>
    <ligand>
        <name>(2S)-2-hydroxy-3-oxobutyl phosphate</name>
        <dbReference type="ChEBI" id="CHEBI:58830"/>
    </ligand>
</feature>
<evidence type="ECO:0000256" key="7">
    <source>
        <dbReference type="ARBA" id="ARBA00072606"/>
    </source>
</evidence>
<keyword evidence="4 8" id="KW-0686">Riboflavin biosynthesis</keyword>
<evidence type="ECO:0000256" key="6">
    <source>
        <dbReference type="ARBA" id="ARBA00048785"/>
    </source>
</evidence>
<feature type="binding site" evidence="8">
    <location>
        <begin position="64"/>
        <end position="66"/>
    </location>
    <ligand>
        <name>5-amino-6-(D-ribitylamino)uracil</name>
        <dbReference type="ChEBI" id="CHEBI:15934"/>
    </ligand>
</feature>
<evidence type="ECO:0000256" key="2">
    <source>
        <dbReference type="ARBA" id="ARBA00007424"/>
    </source>
</evidence>
<evidence type="ECO:0000256" key="4">
    <source>
        <dbReference type="ARBA" id="ARBA00022619"/>
    </source>
</evidence>
<evidence type="ECO:0000313" key="10">
    <source>
        <dbReference type="Proteomes" id="UP000231451"/>
    </source>
</evidence>
<name>A0A2M9HGY7_9BIFI</name>
<dbReference type="GO" id="GO:0000906">
    <property type="term" value="F:6,7-dimethyl-8-ribityllumazine synthase activity"/>
    <property type="evidence" value="ECO:0007669"/>
    <property type="project" value="UniProtKB-UniRule"/>
</dbReference>
<evidence type="ECO:0000256" key="5">
    <source>
        <dbReference type="ARBA" id="ARBA00022679"/>
    </source>
</evidence>
<evidence type="ECO:0000313" key="9">
    <source>
        <dbReference type="EMBL" id="PJM76059.1"/>
    </source>
</evidence>
<dbReference type="Pfam" id="PF00885">
    <property type="entry name" value="DMRL_synthase"/>
    <property type="match status" value="1"/>
</dbReference>
<dbReference type="EC" id="2.5.1.78" evidence="3 8"/>
<keyword evidence="5 8" id="KW-0808">Transferase</keyword>
<comment type="pathway">
    <text evidence="1 8">Cofactor biosynthesis; riboflavin biosynthesis; riboflavin from 2-hydroxy-3-oxobutyl phosphate and 5-amino-6-(D-ribitylamino)uracil: step 1/2.</text>
</comment>
<feature type="binding site" evidence="8">
    <location>
        <position position="121"/>
    </location>
    <ligand>
        <name>5-amino-6-(D-ribitylamino)uracil</name>
        <dbReference type="ChEBI" id="CHEBI:15934"/>
    </ligand>
</feature>
<evidence type="ECO:0000256" key="1">
    <source>
        <dbReference type="ARBA" id="ARBA00004917"/>
    </source>
</evidence>
<dbReference type="EMBL" id="PEBK01000001">
    <property type="protein sequence ID" value="PJM76059.1"/>
    <property type="molecule type" value="Genomic_DNA"/>
</dbReference>
<dbReference type="CDD" id="cd09209">
    <property type="entry name" value="Lumazine_synthase-I"/>
    <property type="match status" value="1"/>
</dbReference>
<evidence type="ECO:0000256" key="8">
    <source>
        <dbReference type="HAMAP-Rule" id="MF_00178"/>
    </source>
</evidence>
<dbReference type="HAMAP" id="MF_00178">
    <property type="entry name" value="Lumazine_synth"/>
    <property type="match status" value="1"/>
</dbReference>
<comment type="similarity">
    <text evidence="2 8">Belongs to the DMRL synthase family.</text>
</comment>
<feature type="active site" description="Proton donor" evidence="8">
    <location>
        <position position="96"/>
    </location>
</feature>
<dbReference type="InterPro" id="IPR034964">
    <property type="entry name" value="LS"/>
</dbReference>
<comment type="caution">
    <text evidence="9">The sequence shown here is derived from an EMBL/GenBank/DDBJ whole genome shotgun (WGS) entry which is preliminary data.</text>
</comment>
<feature type="binding site" evidence="8">
    <location>
        <position position="30"/>
    </location>
    <ligand>
        <name>5-amino-6-(D-ribitylamino)uracil</name>
        <dbReference type="ChEBI" id="CHEBI:15934"/>
    </ligand>
</feature>
<feature type="binding site" evidence="8">
    <location>
        <begin position="88"/>
        <end position="90"/>
    </location>
    <ligand>
        <name>5-amino-6-(D-ribitylamino)uracil</name>
        <dbReference type="ChEBI" id="CHEBI:15934"/>
    </ligand>
</feature>
<dbReference type="RefSeq" id="WP_100511892.1">
    <property type="nucleotide sequence ID" value="NZ_JAFEJQ010000001.1"/>
</dbReference>
<organism evidence="9 10">
    <name type="scientific">Bifidobacterium simiarum</name>
    <dbReference type="NCBI Taxonomy" id="2045441"/>
    <lineage>
        <taxon>Bacteria</taxon>
        <taxon>Bacillati</taxon>
        <taxon>Actinomycetota</taxon>
        <taxon>Actinomycetes</taxon>
        <taxon>Bifidobacteriales</taxon>
        <taxon>Bifidobacteriaceae</taxon>
        <taxon>Bifidobacterium</taxon>
    </lineage>
</organism>
<keyword evidence="10" id="KW-1185">Reference proteome</keyword>
<feature type="binding site" evidence="8">
    <location>
        <position position="135"/>
    </location>
    <ligand>
        <name>(2S)-2-hydroxy-3-oxobutyl phosphate</name>
        <dbReference type="ChEBI" id="CHEBI:58830"/>
    </ligand>
</feature>
<sequence length="165" mass="17562">MTVFEGKLVAESTAEGREHPIRVGIVVARFNEFITSKLLSGAQDGLRRHGVSDDDVDVAWVPGSFEIPIAAKRMTATGRYDAVICLGAIIRGSTSHYDLVCNETAKGIAQVSLNSDVPVLFGVITTENIEQAIERAGTKAGNKGFDCALGAIEMINVLRSISAGR</sequence>
<dbReference type="GO" id="GO:0009231">
    <property type="term" value="P:riboflavin biosynthetic process"/>
    <property type="evidence" value="ECO:0007669"/>
    <property type="project" value="UniProtKB-UniRule"/>
</dbReference>
<dbReference type="Gene3D" id="3.40.50.960">
    <property type="entry name" value="Lumazine/riboflavin synthase"/>
    <property type="match status" value="1"/>
</dbReference>
<accession>A0A2M9HGY7</accession>
<dbReference type="NCBIfam" id="TIGR00114">
    <property type="entry name" value="lumazine-synth"/>
    <property type="match status" value="1"/>
</dbReference>